<proteinExistence type="predicted"/>
<dbReference type="InterPro" id="IPR036865">
    <property type="entry name" value="CRAL-TRIO_dom_sf"/>
</dbReference>
<sequence length="356" mass="40260">MVANLRQSALVKEMQQVIDNLDDPLKCSFQNMHGGYPEATLERFLRARDDNVLKASKMLIDSLNWRVKNDIDNVLARPIKPKETWNIIRESQLIGFCGYCKKGRPVFAIGVGQSSYDKAGVDKYVHSHIQINEYRDRVLLPEISEKKGHYVGSCLKILDMTGLKLSAFSRLKISTVIATVDDLNYPEKTDTYFIVNAPLIFSTCWKAVKPMLQERTKQKVQVLKGNGREELLQVMDYDTLPMFSKIGSREGSSHSLADYGDPTSNVFSPEHKFHAELYHHLSKNYSLSRQANGIISEGSMHIHVPSMEEQDEPSETCEVVHVIESILPTLQSAQNGQDQQKRDKLTTKMAGIQVST</sequence>
<dbReference type="PANTHER" id="PTHR46226">
    <property type="entry name" value="CRAL-TRIO DOMAIN-CONTAINING PROTEIN"/>
    <property type="match status" value="1"/>
</dbReference>
<organism evidence="3 4">
    <name type="scientific">Sphagnum troendelagicum</name>
    <dbReference type="NCBI Taxonomy" id="128251"/>
    <lineage>
        <taxon>Eukaryota</taxon>
        <taxon>Viridiplantae</taxon>
        <taxon>Streptophyta</taxon>
        <taxon>Embryophyta</taxon>
        <taxon>Bryophyta</taxon>
        <taxon>Sphagnophytina</taxon>
        <taxon>Sphagnopsida</taxon>
        <taxon>Sphagnales</taxon>
        <taxon>Sphagnaceae</taxon>
        <taxon>Sphagnum</taxon>
    </lineage>
</organism>
<evidence type="ECO:0000313" key="3">
    <source>
        <dbReference type="EMBL" id="CAK9236832.1"/>
    </source>
</evidence>
<dbReference type="SUPFAM" id="SSF52087">
    <property type="entry name" value="CRAL/TRIO domain"/>
    <property type="match status" value="1"/>
</dbReference>
<evidence type="ECO:0000313" key="4">
    <source>
        <dbReference type="Proteomes" id="UP001497512"/>
    </source>
</evidence>
<dbReference type="InterPro" id="IPR011074">
    <property type="entry name" value="CRAL/TRIO_N_dom"/>
</dbReference>
<dbReference type="SMART" id="SM00516">
    <property type="entry name" value="SEC14"/>
    <property type="match status" value="1"/>
</dbReference>
<dbReference type="InterPro" id="IPR001251">
    <property type="entry name" value="CRAL-TRIO_dom"/>
</dbReference>
<dbReference type="PANTHER" id="PTHR46226:SF6">
    <property type="entry name" value="SEC14P-LIKE PHOSPHATIDYLINOSITOL TRANSFER FAMILY PROTEIN"/>
    <property type="match status" value="1"/>
</dbReference>
<dbReference type="Pfam" id="PF00650">
    <property type="entry name" value="CRAL_TRIO"/>
    <property type="match status" value="1"/>
</dbReference>
<dbReference type="EMBL" id="OZ019901">
    <property type="protein sequence ID" value="CAK9236832.1"/>
    <property type="molecule type" value="Genomic_DNA"/>
</dbReference>
<feature type="region of interest" description="Disordered" evidence="1">
    <location>
        <begin position="332"/>
        <end position="356"/>
    </location>
</feature>
<protein>
    <recommendedName>
        <fullName evidence="2">CRAL-TRIO domain-containing protein</fullName>
    </recommendedName>
</protein>
<dbReference type="Gene3D" id="3.40.525.10">
    <property type="entry name" value="CRAL-TRIO lipid binding domain"/>
    <property type="match status" value="1"/>
</dbReference>
<dbReference type="Proteomes" id="UP001497512">
    <property type="component" value="Chromosome 9"/>
</dbReference>
<dbReference type="Pfam" id="PF03765">
    <property type="entry name" value="CRAL_TRIO_N"/>
    <property type="match status" value="1"/>
</dbReference>
<gene>
    <name evidence="3" type="ORF">CSSPTR1EN2_LOCUS23232</name>
</gene>
<accession>A0ABP0V5M1</accession>
<name>A0ABP0V5M1_9BRYO</name>
<feature type="domain" description="CRAL-TRIO" evidence="2">
    <location>
        <begin position="84"/>
        <end position="241"/>
    </location>
</feature>
<keyword evidence="4" id="KW-1185">Reference proteome</keyword>
<dbReference type="SUPFAM" id="SSF46938">
    <property type="entry name" value="CRAL/TRIO N-terminal domain"/>
    <property type="match status" value="1"/>
</dbReference>
<dbReference type="CDD" id="cd00170">
    <property type="entry name" value="SEC14"/>
    <property type="match status" value="1"/>
</dbReference>
<evidence type="ECO:0000259" key="2">
    <source>
        <dbReference type="PROSITE" id="PS50191"/>
    </source>
</evidence>
<dbReference type="InterPro" id="IPR036273">
    <property type="entry name" value="CRAL/TRIO_N_dom_sf"/>
</dbReference>
<evidence type="ECO:0000256" key="1">
    <source>
        <dbReference type="SAM" id="MobiDB-lite"/>
    </source>
</evidence>
<dbReference type="PROSITE" id="PS50191">
    <property type="entry name" value="CRAL_TRIO"/>
    <property type="match status" value="1"/>
</dbReference>
<reference evidence="3" key="1">
    <citation type="submission" date="2024-02" db="EMBL/GenBank/DDBJ databases">
        <authorList>
            <consortium name="ELIXIR-Norway"/>
            <consortium name="Elixir Norway"/>
        </authorList>
    </citation>
    <scope>NUCLEOTIDE SEQUENCE</scope>
</reference>